<dbReference type="SMART" id="SM00345">
    <property type="entry name" value="HTH_GNTR"/>
    <property type="match status" value="1"/>
</dbReference>
<proteinExistence type="predicted"/>
<dbReference type="SMART" id="SM00866">
    <property type="entry name" value="UTRA"/>
    <property type="match status" value="1"/>
</dbReference>
<dbReference type="AlphaFoldDB" id="A0A1W1WCI8"/>
<evidence type="ECO:0000256" key="3">
    <source>
        <dbReference type="ARBA" id="ARBA00023163"/>
    </source>
</evidence>
<dbReference type="PANTHER" id="PTHR44846:SF17">
    <property type="entry name" value="GNTR-FAMILY TRANSCRIPTIONAL REGULATOR"/>
    <property type="match status" value="1"/>
</dbReference>
<keyword evidence="2" id="KW-0238">DNA-binding</keyword>
<dbReference type="OrthoDB" id="1648691at2"/>
<dbReference type="InterPro" id="IPR036388">
    <property type="entry name" value="WH-like_DNA-bd_sf"/>
</dbReference>
<protein>
    <submittedName>
        <fullName evidence="5">GntR family transcriptional regulator</fullName>
    </submittedName>
</protein>
<evidence type="ECO:0000256" key="2">
    <source>
        <dbReference type="ARBA" id="ARBA00023125"/>
    </source>
</evidence>
<dbReference type="InterPro" id="IPR028978">
    <property type="entry name" value="Chorismate_lyase_/UTRA_dom_sf"/>
</dbReference>
<dbReference type="Pfam" id="PF00392">
    <property type="entry name" value="GntR"/>
    <property type="match status" value="1"/>
</dbReference>
<accession>A0A1W1WCI8</accession>
<dbReference type="InterPro" id="IPR011663">
    <property type="entry name" value="UTRA"/>
</dbReference>
<evidence type="ECO:0000256" key="1">
    <source>
        <dbReference type="ARBA" id="ARBA00023015"/>
    </source>
</evidence>
<gene>
    <name evidence="5" type="ORF">SAMN00768000_1407</name>
</gene>
<dbReference type="SUPFAM" id="SSF64288">
    <property type="entry name" value="Chorismate lyase-like"/>
    <property type="match status" value="1"/>
</dbReference>
<evidence type="ECO:0000313" key="5">
    <source>
        <dbReference type="EMBL" id="SMC04006.1"/>
    </source>
</evidence>
<dbReference type="PANTHER" id="PTHR44846">
    <property type="entry name" value="MANNOSYL-D-GLYCERATE TRANSPORT/METABOLISM SYSTEM REPRESSOR MNGR-RELATED"/>
    <property type="match status" value="1"/>
</dbReference>
<dbReference type="PRINTS" id="PR00035">
    <property type="entry name" value="HTHGNTR"/>
</dbReference>
<feature type="domain" description="HTH gntR-type" evidence="4">
    <location>
        <begin position="18"/>
        <end position="86"/>
    </location>
</feature>
<dbReference type="Gene3D" id="1.10.10.10">
    <property type="entry name" value="Winged helix-like DNA-binding domain superfamily/Winged helix DNA-binding domain"/>
    <property type="match status" value="1"/>
</dbReference>
<dbReference type="PROSITE" id="PS50949">
    <property type="entry name" value="HTH_GNTR"/>
    <property type="match status" value="1"/>
</dbReference>
<keyword evidence="3" id="KW-0804">Transcription</keyword>
<keyword evidence="6" id="KW-1185">Reference proteome</keyword>
<dbReference type="InterPro" id="IPR036390">
    <property type="entry name" value="WH_DNA-bd_sf"/>
</dbReference>
<evidence type="ECO:0000259" key="4">
    <source>
        <dbReference type="PROSITE" id="PS50949"/>
    </source>
</evidence>
<dbReference type="RefSeq" id="WP_084661901.1">
    <property type="nucleotide sequence ID" value="NZ_FWWY01000001.1"/>
</dbReference>
<dbReference type="InterPro" id="IPR050679">
    <property type="entry name" value="Bact_HTH_transcr_reg"/>
</dbReference>
<evidence type="ECO:0000313" key="6">
    <source>
        <dbReference type="Proteomes" id="UP000192660"/>
    </source>
</evidence>
<dbReference type="InterPro" id="IPR000524">
    <property type="entry name" value="Tscrpt_reg_HTH_GntR"/>
</dbReference>
<dbReference type="EMBL" id="FWWY01000001">
    <property type="protein sequence ID" value="SMC04006.1"/>
    <property type="molecule type" value="Genomic_DNA"/>
</dbReference>
<dbReference type="SUPFAM" id="SSF46785">
    <property type="entry name" value="Winged helix' DNA-binding domain"/>
    <property type="match status" value="1"/>
</dbReference>
<reference evidence="6" key="1">
    <citation type="submission" date="2017-04" db="EMBL/GenBank/DDBJ databases">
        <authorList>
            <person name="Varghese N."/>
            <person name="Submissions S."/>
        </authorList>
    </citation>
    <scope>NUCLEOTIDE SEQUENCE [LARGE SCALE GENOMIC DNA]</scope>
    <source>
        <strain evidence="6">DSM 9293</strain>
    </source>
</reference>
<sequence>MAPDTLGENSAKALPTRLPLPRQVASAIRSRIISREWEPGDQIPSEDELAKLFAVSRATVREAVSLLSVQGYLIKKRGIGTFVAQAQAISGGLESLISITEWIERHGYQAGTSYIDMKARVPTSNERTLFQAWDLEEVMEIHRVRTANGVPVLYCVDVMPKVFAPENPGQLDESLFQYLERKWGQVVIFAQTEIDVSQASRTMAHHLQVAQDTPLLRLRQAHFNQKSLPILWSQDHFVTDRFRFEVMRHRQ</sequence>
<name>A0A1W1WCI8_SULTA</name>
<dbReference type="Gene3D" id="3.40.1410.10">
    <property type="entry name" value="Chorismate lyase-like"/>
    <property type="match status" value="1"/>
</dbReference>
<organism evidence="5 6">
    <name type="scientific">Sulfobacillus thermosulfidooxidans (strain DSM 9293 / VKM B-1269 / AT-1)</name>
    <dbReference type="NCBI Taxonomy" id="929705"/>
    <lineage>
        <taxon>Bacteria</taxon>
        <taxon>Bacillati</taxon>
        <taxon>Bacillota</taxon>
        <taxon>Clostridia</taxon>
        <taxon>Eubacteriales</taxon>
        <taxon>Clostridiales Family XVII. Incertae Sedis</taxon>
        <taxon>Sulfobacillus</taxon>
    </lineage>
</organism>
<dbReference type="GO" id="GO:0045892">
    <property type="term" value="P:negative regulation of DNA-templated transcription"/>
    <property type="evidence" value="ECO:0007669"/>
    <property type="project" value="TreeGrafter"/>
</dbReference>
<dbReference type="GO" id="GO:0003700">
    <property type="term" value="F:DNA-binding transcription factor activity"/>
    <property type="evidence" value="ECO:0007669"/>
    <property type="project" value="InterPro"/>
</dbReference>
<dbReference type="Pfam" id="PF07702">
    <property type="entry name" value="UTRA"/>
    <property type="match status" value="1"/>
</dbReference>
<keyword evidence="1" id="KW-0805">Transcription regulation</keyword>
<dbReference type="CDD" id="cd07377">
    <property type="entry name" value="WHTH_GntR"/>
    <property type="match status" value="1"/>
</dbReference>
<dbReference type="GO" id="GO:0003677">
    <property type="term" value="F:DNA binding"/>
    <property type="evidence" value="ECO:0007669"/>
    <property type="project" value="UniProtKB-KW"/>
</dbReference>
<dbReference type="Proteomes" id="UP000192660">
    <property type="component" value="Unassembled WGS sequence"/>
</dbReference>